<gene>
    <name evidence="2" type="ORF">DFA_06119</name>
</gene>
<evidence type="ECO:0000313" key="3">
    <source>
        <dbReference type="Proteomes" id="UP000007797"/>
    </source>
</evidence>
<organism evidence="2 3">
    <name type="scientific">Cavenderia fasciculata</name>
    <name type="common">Slime mold</name>
    <name type="synonym">Dictyostelium fasciculatum</name>
    <dbReference type="NCBI Taxonomy" id="261658"/>
    <lineage>
        <taxon>Eukaryota</taxon>
        <taxon>Amoebozoa</taxon>
        <taxon>Evosea</taxon>
        <taxon>Eumycetozoa</taxon>
        <taxon>Dictyostelia</taxon>
        <taxon>Acytosteliales</taxon>
        <taxon>Cavenderiaceae</taxon>
        <taxon>Cavenderia</taxon>
    </lineage>
</organism>
<dbReference type="KEGG" id="dfa:DFA_06119"/>
<proteinExistence type="predicted"/>
<name>F4PK57_CACFS</name>
<accession>F4PK57</accession>
<keyword evidence="3" id="KW-1185">Reference proteome</keyword>
<dbReference type="AlphaFoldDB" id="F4PK57"/>
<feature type="compositionally biased region" description="Gly residues" evidence="1">
    <location>
        <begin position="34"/>
        <end position="44"/>
    </location>
</feature>
<feature type="region of interest" description="Disordered" evidence="1">
    <location>
        <begin position="21"/>
        <end position="62"/>
    </location>
</feature>
<protein>
    <submittedName>
        <fullName evidence="2">Uncharacterized protein</fullName>
    </submittedName>
</protein>
<evidence type="ECO:0000256" key="1">
    <source>
        <dbReference type="SAM" id="MobiDB-lite"/>
    </source>
</evidence>
<dbReference type="RefSeq" id="XP_004361832.1">
    <property type="nucleotide sequence ID" value="XM_004361775.1"/>
</dbReference>
<dbReference type="EMBL" id="GL883007">
    <property type="protein sequence ID" value="EGG23981.1"/>
    <property type="molecule type" value="Genomic_DNA"/>
</dbReference>
<dbReference type="GeneID" id="14876177"/>
<evidence type="ECO:0000313" key="2">
    <source>
        <dbReference type="EMBL" id="EGG23981.1"/>
    </source>
</evidence>
<sequence>MLIDEFKCKIRAYNMLKFDGENSFGLRGGKKPKVGGGGGAGANGGQPDNGAPPFSKSNNFGP</sequence>
<dbReference type="Proteomes" id="UP000007797">
    <property type="component" value="Unassembled WGS sequence"/>
</dbReference>
<reference evidence="3" key="1">
    <citation type="journal article" date="2011" name="Genome Res.">
        <title>Phylogeny-wide analysis of social amoeba genomes highlights ancient origins for complex intercellular communication.</title>
        <authorList>
            <person name="Heidel A.J."/>
            <person name="Lawal H.M."/>
            <person name="Felder M."/>
            <person name="Schilde C."/>
            <person name="Helps N.R."/>
            <person name="Tunggal B."/>
            <person name="Rivero F."/>
            <person name="John U."/>
            <person name="Schleicher M."/>
            <person name="Eichinger L."/>
            <person name="Platzer M."/>
            <person name="Noegel A.A."/>
            <person name="Schaap P."/>
            <person name="Gloeckner G."/>
        </authorList>
    </citation>
    <scope>NUCLEOTIDE SEQUENCE [LARGE SCALE GENOMIC DNA]</scope>
    <source>
        <strain evidence="3">SH3</strain>
    </source>
</reference>